<evidence type="ECO:0000256" key="2">
    <source>
        <dbReference type="ARBA" id="ARBA00022679"/>
    </source>
</evidence>
<evidence type="ECO:0000256" key="1">
    <source>
        <dbReference type="ARBA" id="ARBA00022603"/>
    </source>
</evidence>
<reference evidence="6 7" key="1">
    <citation type="submission" date="2016-01" db="EMBL/GenBank/DDBJ databases">
        <title>Investigation of taxonomic status of Bacillus aminovorans.</title>
        <authorList>
            <person name="Verma A."/>
            <person name="Pal Y."/>
            <person name="Krishnamurthi S."/>
        </authorList>
    </citation>
    <scope>NUCLEOTIDE SEQUENCE [LARGE SCALE GENOMIC DNA]</scope>
    <source>
        <strain evidence="6 7">DSM 4337</strain>
    </source>
</reference>
<dbReference type="GO" id="GO:0008168">
    <property type="term" value="F:methyltransferase activity"/>
    <property type="evidence" value="ECO:0007669"/>
    <property type="project" value="UniProtKB-KW"/>
</dbReference>
<organism evidence="6 7">
    <name type="scientific">Domibacillus aminovorans</name>
    <dbReference type="NCBI Taxonomy" id="29332"/>
    <lineage>
        <taxon>Bacteria</taxon>
        <taxon>Bacillati</taxon>
        <taxon>Bacillota</taxon>
        <taxon>Bacilli</taxon>
        <taxon>Bacillales</taxon>
        <taxon>Bacillaceae</taxon>
        <taxon>Domibacillus</taxon>
    </lineage>
</organism>
<dbReference type="Pfam" id="PF10672">
    <property type="entry name" value="Methyltrans_SAM"/>
    <property type="match status" value="1"/>
</dbReference>
<dbReference type="Gene3D" id="2.30.130.10">
    <property type="entry name" value="PUA domain"/>
    <property type="match status" value="1"/>
</dbReference>
<evidence type="ECO:0000313" key="6">
    <source>
        <dbReference type="EMBL" id="OAH52543.1"/>
    </source>
</evidence>
<dbReference type="InterPro" id="IPR036974">
    <property type="entry name" value="PUA_sf"/>
</dbReference>
<dbReference type="OrthoDB" id="9805492at2"/>
<proteinExistence type="predicted"/>
<sequence length="398" mass="45329">MKTIVNVKVNKKAAVKLRKGYPLIEKDAVENSKVLKEEGIIIRILDEKKNYIGTGYYGVQNKGVGWVITREPEEYIDAAFFTKKIETALKQRQHLFDDPDTTAFRVFNGEGDGVGGLIIDYYAGFYVIHWYSLGIYSFREDLLAAMKEKVDYIGIYEKKRFDQKGKYIEDNDFVAGERGEFPIIVKENGVNFAVDLNDGAMTGIFLDQRDVRKAIRERYSKDAEMLNMFSYTGAFSVCSALGGAKKTTSVDVANRSRAKTIEQFEVNDLNAGEHEIVVDDVFQYFKYAARKERTFDLVVVDPPSFAKTKKRTFSAAKDYIKLLKETIDLTKNNGVIVASTNSSTVDLKRFKGFIKDACKEKGVAYSILEQYTLPDDFRTIEEFPEGNYLKVLFIEIKK</sequence>
<dbReference type="InterPro" id="IPR029063">
    <property type="entry name" value="SAM-dependent_MTases_sf"/>
</dbReference>
<dbReference type="InterPro" id="IPR015947">
    <property type="entry name" value="PUA-like_sf"/>
</dbReference>
<dbReference type="CDD" id="cd02440">
    <property type="entry name" value="AdoMet_MTases"/>
    <property type="match status" value="1"/>
</dbReference>
<keyword evidence="2 6" id="KW-0808">Transferase</keyword>
<evidence type="ECO:0000259" key="5">
    <source>
        <dbReference type="Pfam" id="PF17785"/>
    </source>
</evidence>
<dbReference type="SUPFAM" id="SSF88697">
    <property type="entry name" value="PUA domain-like"/>
    <property type="match status" value="1"/>
</dbReference>
<protein>
    <submittedName>
        <fullName evidence="6">50S rRNA methyltransferase</fullName>
    </submittedName>
</protein>
<feature type="domain" description="RlmI-like PUA" evidence="5">
    <location>
        <begin position="7"/>
        <end position="70"/>
    </location>
</feature>
<dbReference type="InterPro" id="IPR019614">
    <property type="entry name" value="SAM-dep_methyl-trfase"/>
</dbReference>
<dbReference type="InterPro" id="IPR041532">
    <property type="entry name" value="RlmI-like_PUA"/>
</dbReference>
<dbReference type="Pfam" id="PF17785">
    <property type="entry name" value="PUA_3"/>
    <property type="match status" value="1"/>
</dbReference>
<dbReference type="Proteomes" id="UP000077271">
    <property type="component" value="Unassembled WGS sequence"/>
</dbReference>
<name>A0A177KGK5_9BACI</name>
<dbReference type="PANTHER" id="PTHR43042">
    <property type="entry name" value="SAM-DEPENDENT METHYLTRANSFERASE"/>
    <property type="match status" value="1"/>
</dbReference>
<dbReference type="GO" id="GO:0032259">
    <property type="term" value="P:methylation"/>
    <property type="evidence" value="ECO:0007669"/>
    <property type="project" value="UniProtKB-KW"/>
</dbReference>
<gene>
    <name evidence="6" type="ORF">AWH48_14155</name>
</gene>
<dbReference type="PANTHER" id="PTHR43042:SF3">
    <property type="entry name" value="RIBOSOMAL RNA LARGE SUBUNIT METHYLTRANSFERASE YWBD-RELATED"/>
    <property type="match status" value="1"/>
</dbReference>
<dbReference type="Gene3D" id="3.40.50.150">
    <property type="entry name" value="Vaccinia Virus protein VP39"/>
    <property type="match status" value="1"/>
</dbReference>
<keyword evidence="3" id="KW-0949">S-adenosyl-L-methionine</keyword>
<dbReference type="CDD" id="cd21153">
    <property type="entry name" value="PUA_RlmI"/>
    <property type="match status" value="1"/>
</dbReference>
<feature type="domain" description="S-adenosylmethionine-dependent methyltransferase" evidence="4">
    <location>
        <begin position="172"/>
        <end position="346"/>
    </location>
</feature>
<comment type="caution">
    <text evidence="6">The sequence shown here is derived from an EMBL/GenBank/DDBJ whole genome shotgun (WGS) entry which is preliminary data.</text>
</comment>
<keyword evidence="1 6" id="KW-0489">Methyltransferase</keyword>
<evidence type="ECO:0000313" key="7">
    <source>
        <dbReference type="Proteomes" id="UP000077271"/>
    </source>
</evidence>
<evidence type="ECO:0000259" key="4">
    <source>
        <dbReference type="Pfam" id="PF10672"/>
    </source>
</evidence>
<evidence type="ECO:0000256" key="3">
    <source>
        <dbReference type="ARBA" id="ARBA00022691"/>
    </source>
</evidence>
<dbReference type="CDD" id="cd11572">
    <property type="entry name" value="RlmI_M_like"/>
    <property type="match status" value="1"/>
</dbReference>
<dbReference type="AlphaFoldDB" id="A0A177KGK5"/>
<dbReference type="RefSeq" id="WP_018395284.1">
    <property type="nucleotide sequence ID" value="NZ_LQWZ01000038.1"/>
</dbReference>
<dbReference type="GO" id="GO:0003723">
    <property type="term" value="F:RNA binding"/>
    <property type="evidence" value="ECO:0007669"/>
    <property type="project" value="InterPro"/>
</dbReference>
<dbReference type="EMBL" id="LQWZ01000038">
    <property type="protein sequence ID" value="OAH52543.1"/>
    <property type="molecule type" value="Genomic_DNA"/>
</dbReference>
<dbReference type="Gene3D" id="3.30.750.80">
    <property type="entry name" value="RNA methyltransferase domain (HRMD) like"/>
    <property type="match status" value="1"/>
</dbReference>
<accession>A0A177KGK5</accession>
<dbReference type="SUPFAM" id="SSF53335">
    <property type="entry name" value="S-adenosyl-L-methionine-dependent methyltransferases"/>
    <property type="match status" value="1"/>
</dbReference>